<evidence type="ECO:0000259" key="6">
    <source>
        <dbReference type="PROSITE" id="PS51910"/>
    </source>
</evidence>
<dbReference type="InterPro" id="IPR001002">
    <property type="entry name" value="Chitin-bd_1"/>
</dbReference>
<dbReference type="Gene3D" id="3.30.60.10">
    <property type="entry name" value="Endochitinase-like"/>
    <property type="match status" value="2"/>
</dbReference>
<dbReference type="PANTHER" id="PTHR46073">
    <property type="entry name" value="CHITINASE"/>
    <property type="match status" value="1"/>
</dbReference>
<dbReference type="InterPro" id="IPR017853">
    <property type="entry name" value="GH"/>
</dbReference>
<sequence length="686" mass="76850">METVNKKDTAGHFLGEHKVNMAWRRCLKACANSRVWLTPFPSFTICCCSFELLLGTICFVVMSVVVLLTLLAIFNGGETGVHERPCARRVVGYITSWGTVPFTDDQAKRLTHLVFAFFTMESDGRIYLDGDAAQQRLDAVMTVAKRNSHLKTLFAIGGWENSQYFSLLTADHPRRTILINNIIEVIKKYGFDGVDLDWEYPVTGGSVEGTPSDRRNYVHLMRELRNRLRELEEQTGRQTGYLISFAGAAGHWVLKPGYDLVQLVKYVDFVNVMSYDYFGAWQSKWGAFTGPPAPLHFATPKGFSGRMNVHATMKYYGCQIKATNKLNMGVPFYGRYWHNVGDAADPNDEMWRTAKATDGYAKFEGGDVKWRELHKRFDVSRAKFHQGAKSPFIWLQENQTFVGFENPESLGFKVNYIIENDLGGVMVWAIDFDDDQLTMLKVVTEGELCIRNGHPMGMAYKCSPINEQRWWTYDDGEELAGMCGKSAPLYDGYYPVCDPDDPGHACCGKFGYCGSGPEFCTCPECIDYGTDPMLILKEPIKPTQANITWYTSDAADGKRGRCGRQAPPIDGVPPTCNPDDENAHCCSNGGYCGNSKEHCECVGCVDFSKTRDFTYKPSEWWTYVENPANVGRCGPDAERLPSGRIPKCDPTGAAYCCSRAGYCGSGADYCDCLGCVDFKKHPNHEY</sequence>
<dbReference type="EMBL" id="JAVFWL010000002">
    <property type="protein sequence ID" value="KAK6738680.1"/>
    <property type="molecule type" value="Genomic_DNA"/>
</dbReference>
<keyword evidence="5" id="KW-0812">Transmembrane</keyword>
<accession>A0ABR1CL41</accession>
<evidence type="ECO:0000256" key="3">
    <source>
        <dbReference type="ARBA" id="ARBA00023295"/>
    </source>
</evidence>
<feature type="transmembrane region" description="Helical" evidence="5">
    <location>
        <begin position="52"/>
        <end position="74"/>
    </location>
</feature>
<evidence type="ECO:0000313" key="8">
    <source>
        <dbReference type="Proteomes" id="UP001303046"/>
    </source>
</evidence>
<keyword evidence="1" id="KW-0147">Chitin-binding</keyword>
<dbReference type="CDD" id="cd10909">
    <property type="entry name" value="ChtBD1_GH18_2"/>
    <property type="match status" value="3"/>
</dbReference>
<feature type="domain" description="GH18" evidence="6">
    <location>
        <begin position="88"/>
        <end position="450"/>
    </location>
</feature>
<dbReference type="InterPro" id="IPR011583">
    <property type="entry name" value="Chitinase_II/V-like_cat"/>
</dbReference>
<evidence type="ECO:0000256" key="4">
    <source>
        <dbReference type="RuleBase" id="RU000489"/>
    </source>
</evidence>
<keyword evidence="3 4" id="KW-0326">Glycosidase</keyword>
<comment type="caution">
    <text evidence="7">The sequence shown here is derived from an EMBL/GenBank/DDBJ whole genome shotgun (WGS) entry which is preliminary data.</text>
</comment>
<evidence type="ECO:0000256" key="1">
    <source>
        <dbReference type="ARBA" id="ARBA00022669"/>
    </source>
</evidence>
<dbReference type="SMART" id="SM00270">
    <property type="entry name" value="ChtBD1"/>
    <property type="match status" value="3"/>
</dbReference>
<dbReference type="SUPFAM" id="SSF51445">
    <property type="entry name" value="(Trans)glycosidases"/>
    <property type="match status" value="1"/>
</dbReference>
<dbReference type="Pfam" id="PF00704">
    <property type="entry name" value="Glyco_hydro_18"/>
    <property type="match status" value="1"/>
</dbReference>
<dbReference type="InterPro" id="IPR029070">
    <property type="entry name" value="Chitinase_insertion_sf"/>
</dbReference>
<dbReference type="Gene3D" id="3.20.20.80">
    <property type="entry name" value="Glycosidases"/>
    <property type="match status" value="1"/>
</dbReference>
<dbReference type="InterPro" id="IPR001579">
    <property type="entry name" value="Glyco_hydro_18_chit_AS"/>
</dbReference>
<dbReference type="Proteomes" id="UP001303046">
    <property type="component" value="Unassembled WGS sequence"/>
</dbReference>
<protein>
    <recommendedName>
        <fullName evidence="6">GH18 domain-containing protein</fullName>
    </recommendedName>
</protein>
<dbReference type="PROSITE" id="PS51910">
    <property type="entry name" value="GH18_2"/>
    <property type="match status" value="1"/>
</dbReference>
<dbReference type="InterPro" id="IPR001223">
    <property type="entry name" value="Glyco_hydro18_cat"/>
</dbReference>
<dbReference type="SUPFAM" id="SSF57016">
    <property type="entry name" value="Plant lectins/antimicrobial peptides"/>
    <property type="match status" value="1"/>
</dbReference>
<gene>
    <name evidence="7" type="primary">Necator_chrII.g8454</name>
    <name evidence="7" type="ORF">RB195_020660</name>
</gene>
<evidence type="ECO:0000313" key="7">
    <source>
        <dbReference type="EMBL" id="KAK6738680.1"/>
    </source>
</evidence>
<name>A0ABR1CL41_NECAM</name>
<keyword evidence="2 4" id="KW-0378">Hydrolase</keyword>
<dbReference type="SMART" id="SM00636">
    <property type="entry name" value="Glyco_18"/>
    <property type="match status" value="1"/>
</dbReference>
<dbReference type="InterPro" id="IPR036861">
    <property type="entry name" value="Endochitinase-like_sf"/>
</dbReference>
<dbReference type="PROSITE" id="PS01095">
    <property type="entry name" value="GH18_1"/>
    <property type="match status" value="1"/>
</dbReference>
<evidence type="ECO:0000256" key="5">
    <source>
        <dbReference type="SAM" id="Phobius"/>
    </source>
</evidence>
<dbReference type="PANTHER" id="PTHR46073:SF4">
    <property type="entry name" value="GH18 DOMAIN-CONTAINING PROTEIN"/>
    <property type="match status" value="1"/>
</dbReference>
<keyword evidence="8" id="KW-1185">Reference proteome</keyword>
<proteinExistence type="predicted"/>
<keyword evidence="5" id="KW-1133">Transmembrane helix</keyword>
<keyword evidence="5" id="KW-0472">Membrane</keyword>
<dbReference type="Gene3D" id="3.10.50.10">
    <property type="match status" value="1"/>
</dbReference>
<evidence type="ECO:0000256" key="2">
    <source>
        <dbReference type="ARBA" id="ARBA00022801"/>
    </source>
</evidence>
<reference evidence="7 8" key="1">
    <citation type="submission" date="2023-08" db="EMBL/GenBank/DDBJ databases">
        <title>A Necator americanus chromosomal reference genome.</title>
        <authorList>
            <person name="Ilik V."/>
            <person name="Petrzelkova K.J."/>
            <person name="Pardy F."/>
            <person name="Fuh T."/>
            <person name="Niatou-Singa F.S."/>
            <person name="Gouil Q."/>
            <person name="Baker L."/>
            <person name="Ritchie M.E."/>
            <person name="Jex A.R."/>
            <person name="Gazzola D."/>
            <person name="Li H."/>
            <person name="Toshio Fujiwara R."/>
            <person name="Zhan B."/>
            <person name="Aroian R.V."/>
            <person name="Pafco B."/>
            <person name="Schwarz E.M."/>
        </authorList>
    </citation>
    <scope>NUCLEOTIDE SEQUENCE [LARGE SCALE GENOMIC DNA]</scope>
    <source>
        <strain evidence="7 8">Aroian</strain>
        <tissue evidence="7">Whole animal</tissue>
    </source>
</reference>
<organism evidence="7 8">
    <name type="scientific">Necator americanus</name>
    <name type="common">Human hookworm</name>
    <dbReference type="NCBI Taxonomy" id="51031"/>
    <lineage>
        <taxon>Eukaryota</taxon>
        <taxon>Metazoa</taxon>
        <taxon>Ecdysozoa</taxon>
        <taxon>Nematoda</taxon>
        <taxon>Chromadorea</taxon>
        <taxon>Rhabditida</taxon>
        <taxon>Rhabditina</taxon>
        <taxon>Rhabditomorpha</taxon>
        <taxon>Strongyloidea</taxon>
        <taxon>Ancylostomatidae</taxon>
        <taxon>Bunostominae</taxon>
        <taxon>Necator</taxon>
    </lineage>
</organism>